<dbReference type="RefSeq" id="WP_101499074.1">
    <property type="nucleotide sequence ID" value="NZ_CP025583.1"/>
</dbReference>
<accession>A0A2K9MDM0</accession>
<dbReference type="GO" id="GO:0016620">
    <property type="term" value="F:oxidoreductase activity, acting on the aldehyde or oxo group of donors, NAD or NADP as acceptor"/>
    <property type="evidence" value="ECO:0007669"/>
    <property type="project" value="InterPro"/>
</dbReference>
<dbReference type="CDD" id="cd07128">
    <property type="entry name" value="ALDH_MaoC-N"/>
    <property type="match status" value="1"/>
</dbReference>
<evidence type="ECO:0000313" key="6">
    <source>
        <dbReference type="Proteomes" id="UP000234882"/>
    </source>
</evidence>
<dbReference type="InterPro" id="IPR002539">
    <property type="entry name" value="MaoC-like_dom"/>
</dbReference>
<feature type="region of interest" description="Disordered" evidence="2">
    <location>
        <begin position="465"/>
        <end position="485"/>
    </location>
</feature>
<name>A0A2K9MDM0_9RHOB</name>
<keyword evidence="6" id="KW-1185">Reference proteome</keyword>
<dbReference type="Pfam" id="PF01575">
    <property type="entry name" value="MaoC_dehydratas"/>
    <property type="match status" value="1"/>
</dbReference>
<reference evidence="6" key="1">
    <citation type="submission" date="2017-12" db="EMBL/GenBank/DDBJ databases">
        <title>Genomic analysis of Paracoccus sp. CBA4604.</title>
        <authorList>
            <person name="Roh S.W."/>
            <person name="Kim J.Y."/>
            <person name="Kim J.S."/>
        </authorList>
    </citation>
    <scope>NUCLEOTIDE SEQUENCE [LARGE SCALE GENOMIC DNA]</scope>
    <source>
        <strain evidence="6">CBA4604</strain>
    </source>
</reference>
<evidence type="ECO:0000259" key="4">
    <source>
        <dbReference type="Pfam" id="PF01575"/>
    </source>
</evidence>
<dbReference type="InterPro" id="IPR016161">
    <property type="entry name" value="Ald_DH/histidinol_DH"/>
</dbReference>
<dbReference type="EMBL" id="CP025583">
    <property type="protein sequence ID" value="AUM73720.1"/>
    <property type="molecule type" value="Genomic_DNA"/>
</dbReference>
<sequence length="682" mass="73743">MNIQTQPRLLQSYVCGQWRTGSRDGKPLLNAATGEVVALIDASGFAHAETLDYGRSKGGPALRALTTHQRALMLKEIGLKLLDMKEDFYAESLWTGATRADGWVDIEGGIGTLLTMASKARRELPNVHVIPDGPVEKLSQDDSFSAQHILSPMEGVAIHINAFNFPVWGMLEKIAPNLIAGMPAIVKPASQTAYLTELMVRRIIDMDILPEGALQLVAGSAGDLLDHVTCQDVVTFTGSAETGRRLRTSPAIIENSVRFTMEADSLNASILGSDAGPGSEEFDLFIREIQREMTSKAGQKCTAIRRAILPAQHVDAAIAALSERLGKTVTGDPADKQTRMGPLASLDQREEVRDRIAELQRSARIVLGDPDEVQVGSGDTKRGAFVNPVVMLAEDPAQAAAHDVEAFGPVVTLMPYESNEQAVSLARQGKGSLVASVFTNSNEVAHDLVLGIASYHGRVMIGNRKSAKSSTGHGSPLAPLIHGGPGRAGGGEELGGMRAVKHYMQRSAIQGPPELLTAVTGIWSDGADAQQGQHPFRKPVSELRLGDQIVTPAREVTQEDVEHFAHFTGDTFYAHMDSEAAKANPFFDDRVAHGYLIASFAAGLFVDPDPGPVLANYGVDNLRFLIPVYFGDTLQVRLTCKEINPRENAEHAEVRWDCRVTNQKDEVVAQYDVLTMVAKEWP</sequence>
<dbReference type="PANTHER" id="PTHR43111">
    <property type="entry name" value="ALDEHYDE DEHYDROGENASE B-RELATED"/>
    <property type="match status" value="1"/>
</dbReference>
<dbReference type="SUPFAM" id="SSF54637">
    <property type="entry name" value="Thioesterase/thiol ester dehydrase-isomerase"/>
    <property type="match status" value="1"/>
</dbReference>
<dbReference type="OrthoDB" id="9759612at2"/>
<keyword evidence="1" id="KW-0560">Oxidoreductase</keyword>
<dbReference type="Gene3D" id="3.40.309.10">
    <property type="entry name" value="Aldehyde Dehydrogenase, Chain A, domain 2"/>
    <property type="match status" value="1"/>
</dbReference>
<dbReference type="InterPro" id="IPR016162">
    <property type="entry name" value="Ald_DH_N"/>
</dbReference>
<dbReference type="CDD" id="cd03452">
    <property type="entry name" value="MaoC_C"/>
    <property type="match status" value="1"/>
</dbReference>
<dbReference type="AlphaFoldDB" id="A0A2K9MDM0"/>
<dbReference type="NCBIfam" id="TIGR02278">
    <property type="entry name" value="PaaN-DH"/>
    <property type="match status" value="1"/>
</dbReference>
<dbReference type="Gene3D" id="3.10.129.10">
    <property type="entry name" value="Hotdog Thioesterase"/>
    <property type="match status" value="1"/>
</dbReference>
<dbReference type="InterPro" id="IPR016163">
    <property type="entry name" value="Ald_DH_C"/>
</dbReference>
<evidence type="ECO:0000256" key="2">
    <source>
        <dbReference type="SAM" id="MobiDB-lite"/>
    </source>
</evidence>
<evidence type="ECO:0000256" key="1">
    <source>
        <dbReference type="ARBA" id="ARBA00023002"/>
    </source>
</evidence>
<protein>
    <submittedName>
        <fullName evidence="5">Phenylacetic acid degradation bifunctional protein PaaZ</fullName>
    </submittedName>
</protein>
<proteinExistence type="predicted"/>
<gene>
    <name evidence="5" type="ORF">CYR75_04980</name>
</gene>
<dbReference type="NCBIfam" id="NF008868">
    <property type="entry name" value="PRK11903.1"/>
    <property type="match status" value="1"/>
</dbReference>
<dbReference type="InterPro" id="IPR029069">
    <property type="entry name" value="HotDog_dom_sf"/>
</dbReference>
<dbReference type="KEGG" id="paru:CYR75_04980"/>
<feature type="domain" description="MaoC-like" evidence="4">
    <location>
        <begin position="547"/>
        <end position="654"/>
    </location>
</feature>
<organism evidence="5 6">
    <name type="scientific">Paracoccus jeotgali</name>
    <dbReference type="NCBI Taxonomy" id="2065379"/>
    <lineage>
        <taxon>Bacteria</taxon>
        <taxon>Pseudomonadati</taxon>
        <taxon>Pseudomonadota</taxon>
        <taxon>Alphaproteobacteria</taxon>
        <taxon>Rhodobacterales</taxon>
        <taxon>Paracoccaceae</taxon>
        <taxon>Paracoccus</taxon>
    </lineage>
</organism>
<dbReference type="Pfam" id="PF00171">
    <property type="entry name" value="Aldedh"/>
    <property type="match status" value="1"/>
</dbReference>
<dbReference type="SUPFAM" id="SSF53720">
    <property type="entry name" value="ALDH-like"/>
    <property type="match status" value="1"/>
</dbReference>
<evidence type="ECO:0000313" key="5">
    <source>
        <dbReference type="EMBL" id="AUM73720.1"/>
    </source>
</evidence>
<dbReference type="InterPro" id="IPR015590">
    <property type="entry name" value="Aldehyde_DH_dom"/>
</dbReference>
<dbReference type="Gene3D" id="3.40.605.10">
    <property type="entry name" value="Aldehyde Dehydrogenase, Chain A, domain 1"/>
    <property type="match status" value="1"/>
</dbReference>
<evidence type="ECO:0000259" key="3">
    <source>
        <dbReference type="Pfam" id="PF00171"/>
    </source>
</evidence>
<dbReference type="Proteomes" id="UP000234882">
    <property type="component" value="Chromosome"/>
</dbReference>
<dbReference type="PANTHER" id="PTHR43111:SF1">
    <property type="entry name" value="ALDEHYDE DEHYDROGENASE B-RELATED"/>
    <property type="match status" value="1"/>
</dbReference>
<dbReference type="InterPro" id="IPR011966">
    <property type="entry name" value="PaaN-DH"/>
</dbReference>
<feature type="domain" description="Aldehyde dehydrogenase" evidence="3">
    <location>
        <begin position="24"/>
        <end position="506"/>
    </location>
</feature>